<evidence type="ECO:0000313" key="2">
    <source>
        <dbReference type="EMBL" id="MFD0947968.1"/>
    </source>
</evidence>
<accession>A0ABW3H927</accession>
<dbReference type="EMBL" id="JBHTJG010000009">
    <property type="protein sequence ID" value="MFD0947968.1"/>
    <property type="molecule type" value="Genomic_DNA"/>
</dbReference>
<evidence type="ECO:0000313" key="3">
    <source>
        <dbReference type="Proteomes" id="UP001596977"/>
    </source>
</evidence>
<organism evidence="2 3">
    <name type="scientific">Sphingomonas canadensis</name>
    <dbReference type="NCBI Taxonomy" id="1219257"/>
    <lineage>
        <taxon>Bacteria</taxon>
        <taxon>Pseudomonadati</taxon>
        <taxon>Pseudomonadota</taxon>
        <taxon>Alphaproteobacteria</taxon>
        <taxon>Sphingomonadales</taxon>
        <taxon>Sphingomonadaceae</taxon>
        <taxon>Sphingomonas</taxon>
    </lineage>
</organism>
<feature type="domain" description="Microcin J25-processing protein McjB C-terminal" evidence="1">
    <location>
        <begin position="38"/>
        <end position="144"/>
    </location>
</feature>
<gene>
    <name evidence="2" type="ORF">ACFQ1E_16615</name>
</gene>
<proteinExistence type="predicted"/>
<dbReference type="Pfam" id="PF13471">
    <property type="entry name" value="Transglut_core3"/>
    <property type="match status" value="1"/>
</dbReference>
<dbReference type="NCBIfam" id="NF033537">
    <property type="entry name" value="lasso_biosyn_B2"/>
    <property type="match status" value="1"/>
</dbReference>
<keyword evidence="3" id="KW-1185">Reference proteome</keyword>
<dbReference type="RefSeq" id="WP_264945747.1">
    <property type="nucleotide sequence ID" value="NZ_JAPDRA010000009.1"/>
</dbReference>
<dbReference type="InterPro" id="IPR032708">
    <property type="entry name" value="McjB_C"/>
</dbReference>
<dbReference type="Proteomes" id="UP001596977">
    <property type="component" value="Unassembled WGS sequence"/>
</dbReference>
<evidence type="ECO:0000259" key="1">
    <source>
        <dbReference type="Pfam" id="PF13471"/>
    </source>
</evidence>
<dbReference type="InterPro" id="IPR053521">
    <property type="entry name" value="McjB-like"/>
</dbReference>
<comment type="caution">
    <text evidence="2">The sequence shown here is derived from an EMBL/GenBank/DDBJ whole genome shotgun (WGS) entry which is preliminary data.</text>
</comment>
<sequence length="159" mass="17924">MSPREFLRKLRGYPVSEWRWMVEAGLSLAWARFLIRFVPFPRWRGRMGPIGEGAPMPPLAGAQRATAYMVRRWVQRVAANASFTANCLPQAMAARWMLARRGIATELHIGARPGTRGDRPIDLHAWLLCGDLCLTGERERHAFEAFQASSRRAPPGLNA</sequence>
<reference evidence="3" key="1">
    <citation type="journal article" date="2019" name="Int. J. Syst. Evol. Microbiol.">
        <title>The Global Catalogue of Microorganisms (GCM) 10K type strain sequencing project: providing services to taxonomists for standard genome sequencing and annotation.</title>
        <authorList>
            <consortium name="The Broad Institute Genomics Platform"/>
            <consortium name="The Broad Institute Genome Sequencing Center for Infectious Disease"/>
            <person name="Wu L."/>
            <person name="Ma J."/>
        </authorList>
    </citation>
    <scope>NUCLEOTIDE SEQUENCE [LARGE SCALE GENOMIC DNA]</scope>
    <source>
        <strain evidence="3">CCUG 62982</strain>
    </source>
</reference>
<protein>
    <submittedName>
        <fullName evidence="2">Lasso peptide biosynthesis B2 protein</fullName>
    </submittedName>
</protein>
<name>A0ABW3H927_9SPHN</name>